<keyword evidence="1" id="KW-1133">Transmembrane helix</keyword>
<keyword evidence="1" id="KW-0472">Membrane</keyword>
<proteinExistence type="predicted"/>
<dbReference type="InterPro" id="IPR009937">
    <property type="entry name" value="Phage_holin_3_6"/>
</dbReference>
<feature type="transmembrane region" description="Helical" evidence="1">
    <location>
        <begin position="39"/>
        <end position="65"/>
    </location>
</feature>
<gene>
    <name evidence="2" type="ORF">FYJ29_05175</name>
</gene>
<evidence type="ECO:0000313" key="2">
    <source>
        <dbReference type="EMBL" id="MSS17157.1"/>
    </source>
</evidence>
<evidence type="ECO:0000313" key="3">
    <source>
        <dbReference type="Proteomes" id="UP000483362"/>
    </source>
</evidence>
<feature type="transmembrane region" description="Helical" evidence="1">
    <location>
        <begin position="71"/>
        <end position="92"/>
    </location>
</feature>
<dbReference type="EMBL" id="VULT01000006">
    <property type="protein sequence ID" value="MSS17157.1"/>
    <property type="molecule type" value="Genomic_DNA"/>
</dbReference>
<comment type="caution">
    <text evidence="2">The sequence shown here is derived from an EMBL/GenBank/DDBJ whole genome shotgun (WGS) entry which is preliminary data.</text>
</comment>
<evidence type="ECO:0000256" key="1">
    <source>
        <dbReference type="SAM" id="Phobius"/>
    </source>
</evidence>
<name>A0A6L5XBZ7_9BACT</name>
<protein>
    <submittedName>
        <fullName evidence="2">Phage holin family protein</fullName>
    </submittedName>
</protein>
<sequence>MIDNEYKQLWQQVKNHISLQLQYSKLTLAEKLTLLASRLILVMVAIMLGASVMLILSGALIVALAAVVGETWIACLIVAAIYLVLLLLVFAYRHSLIIDPVTRFITKLLLGNDDNNATQSPTE</sequence>
<dbReference type="Proteomes" id="UP000483362">
    <property type="component" value="Unassembled WGS sequence"/>
</dbReference>
<dbReference type="Pfam" id="PF07332">
    <property type="entry name" value="Phage_holin_3_6"/>
    <property type="match status" value="1"/>
</dbReference>
<keyword evidence="3" id="KW-1185">Reference proteome</keyword>
<dbReference type="RefSeq" id="WP_154326591.1">
    <property type="nucleotide sequence ID" value="NZ_CP045696.1"/>
</dbReference>
<dbReference type="AlphaFoldDB" id="A0A6L5XBZ7"/>
<organism evidence="2 3">
    <name type="scientific">Sodaliphilus pleomorphus</name>
    <dbReference type="NCBI Taxonomy" id="2606626"/>
    <lineage>
        <taxon>Bacteria</taxon>
        <taxon>Pseudomonadati</taxon>
        <taxon>Bacteroidota</taxon>
        <taxon>Bacteroidia</taxon>
        <taxon>Bacteroidales</taxon>
        <taxon>Muribaculaceae</taxon>
        <taxon>Sodaliphilus</taxon>
    </lineage>
</organism>
<reference evidence="2 3" key="1">
    <citation type="submission" date="2019-08" db="EMBL/GenBank/DDBJ databases">
        <title>In-depth cultivation of the pig gut microbiome towards novel bacterial diversity and tailored functional studies.</title>
        <authorList>
            <person name="Wylensek D."/>
            <person name="Hitch T.C.A."/>
            <person name="Clavel T."/>
        </authorList>
    </citation>
    <scope>NUCLEOTIDE SEQUENCE [LARGE SCALE GENOMIC DNA]</scope>
    <source>
        <strain evidence="2 3">Oil-RF-744-WCA-WT-10</strain>
    </source>
</reference>
<accession>A0A6L5XBZ7</accession>
<keyword evidence="1" id="KW-0812">Transmembrane</keyword>